<dbReference type="Proteomes" id="UP000001194">
    <property type="component" value="Unassembled WGS sequence"/>
</dbReference>
<feature type="transmembrane region" description="Helical" evidence="1">
    <location>
        <begin position="20"/>
        <end position="38"/>
    </location>
</feature>
<protein>
    <submittedName>
        <fullName evidence="2">Predicted protein</fullName>
    </submittedName>
</protein>
<dbReference type="RefSeq" id="XP_001885091.1">
    <property type="nucleotide sequence ID" value="XM_001885056.1"/>
</dbReference>
<dbReference type="HOGENOM" id="CLU_3014580_0_0_1"/>
<keyword evidence="1" id="KW-0472">Membrane</keyword>
<proteinExistence type="predicted"/>
<dbReference type="InParanoid" id="B0DMJ9"/>
<reference evidence="2 3" key="1">
    <citation type="journal article" date="2008" name="Nature">
        <title>The genome of Laccaria bicolor provides insights into mycorrhizal symbiosis.</title>
        <authorList>
            <person name="Martin F."/>
            <person name="Aerts A."/>
            <person name="Ahren D."/>
            <person name="Brun A."/>
            <person name="Danchin E.G.J."/>
            <person name="Duchaussoy F."/>
            <person name="Gibon J."/>
            <person name="Kohler A."/>
            <person name="Lindquist E."/>
            <person name="Pereda V."/>
            <person name="Salamov A."/>
            <person name="Shapiro H.J."/>
            <person name="Wuyts J."/>
            <person name="Blaudez D."/>
            <person name="Buee M."/>
            <person name="Brokstein P."/>
            <person name="Canbaeck B."/>
            <person name="Cohen D."/>
            <person name="Courty P.E."/>
            <person name="Coutinho P.M."/>
            <person name="Delaruelle C."/>
            <person name="Detter J.C."/>
            <person name="Deveau A."/>
            <person name="DiFazio S."/>
            <person name="Duplessis S."/>
            <person name="Fraissinet-Tachet L."/>
            <person name="Lucic E."/>
            <person name="Frey-Klett P."/>
            <person name="Fourrey C."/>
            <person name="Feussner I."/>
            <person name="Gay G."/>
            <person name="Grimwood J."/>
            <person name="Hoegger P.J."/>
            <person name="Jain P."/>
            <person name="Kilaru S."/>
            <person name="Labbe J."/>
            <person name="Lin Y.C."/>
            <person name="Legue V."/>
            <person name="Le Tacon F."/>
            <person name="Marmeisse R."/>
            <person name="Melayah D."/>
            <person name="Montanini B."/>
            <person name="Muratet M."/>
            <person name="Nehls U."/>
            <person name="Niculita-Hirzel H."/>
            <person name="Oudot-Le Secq M.P."/>
            <person name="Peter M."/>
            <person name="Quesneville H."/>
            <person name="Rajashekar B."/>
            <person name="Reich M."/>
            <person name="Rouhier N."/>
            <person name="Schmutz J."/>
            <person name="Yin T."/>
            <person name="Chalot M."/>
            <person name="Henrissat B."/>
            <person name="Kuees U."/>
            <person name="Lucas S."/>
            <person name="Van de Peer Y."/>
            <person name="Podila G.K."/>
            <person name="Polle A."/>
            <person name="Pukkila P.J."/>
            <person name="Richardson P.M."/>
            <person name="Rouze P."/>
            <person name="Sanders I.R."/>
            <person name="Stajich J.E."/>
            <person name="Tunlid A."/>
            <person name="Tuskan G."/>
            <person name="Grigoriev I.V."/>
        </authorList>
    </citation>
    <scope>NUCLEOTIDE SEQUENCE [LARGE SCALE GENOMIC DNA]</scope>
    <source>
        <strain evidence="3">S238N-H82 / ATCC MYA-4686</strain>
    </source>
</reference>
<evidence type="ECO:0000313" key="3">
    <source>
        <dbReference type="Proteomes" id="UP000001194"/>
    </source>
</evidence>
<keyword evidence="1" id="KW-0812">Transmembrane</keyword>
<dbReference type="EMBL" id="DS547119">
    <property type="protein sequence ID" value="EDR04200.1"/>
    <property type="molecule type" value="Genomic_DNA"/>
</dbReference>
<dbReference type="GeneID" id="6080666"/>
<evidence type="ECO:0000256" key="1">
    <source>
        <dbReference type="SAM" id="Phobius"/>
    </source>
</evidence>
<dbReference type="AlphaFoldDB" id="B0DMJ9"/>
<keyword evidence="3" id="KW-1185">Reference proteome</keyword>
<keyword evidence="1" id="KW-1133">Transmembrane helix</keyword>
<organism evidence="3">
    <name type="scientific">Laccaria bicolor (strain S238N-H82 / ATCC MYA-4686)</name>
    <name type="common">Bicoloured deceiver</name>
    <name type="synonym">Laccaria laccata var. bicolor</name>
    <dbReference type="NCBI Taxonomy" id="486041"/>
    <lineage>
        <taxon>Eukaryota</taxon>
        <taxon>Fungi</taxon>
        <taxon>Dikarya</taxon>
        <taxon>Basidiomycota</taxon>
        <taxon>Agaricomycotina</taxon>
        <taxon>Agaricomycetes</taxon>
        <taxon>Agaricomycetidae</taxon>
        <taxon>Agaricales</taxon>
        <taxon>Agaricineae</taxon>
        <taxon>Hydnangiaceae</taxon>
        <taxon>Laccaria</taxon>
    </lineage>
</organism>
<sequence>MDSAITFALSSSGVSLHMHLISLCPCCINLVSYLMRCIRVVERESRRPLLTQGTSA</sequence>
<evidence type="ECO:0000313" key="2">
    <source>
        <dbReference type="EMBL" id="EDR04200.1"/>
    </source>
</evidence>
<gene>
    <name evidence="2" type="ORF">LACBIDRAFT_304882</name>
</gene>
<name>B0DMJ9_LACBS</name>
<accession>B0DMJ9</accession>
<dbReference type="KEGG" id="lbc:LACBIDRAFT_304882"/>